<accession>A0AAE0LKE4</accession>
<feature type="region of interest" description="Disordered" evidence="10">
    <location>
        <begin position="133"/>
        <end position="161"/>
    </location>
</feature>
<evidence type="ECO:0000256" key="3">
    <source>
        <dbReference type="ARBA" id="ARBA00012251"/>
    </source>
</evidence>
<evidence type="ECO:0000256" key="6">
    <source>
        <dbReference type="ARBA" id="ARBA00022737"/>
    </source>
</evidence>
<keyword evidence="11" id="KW-0812">Transmembrane</keyword>
<feature type="region of interest" description="Disordered" evidence="10">
    <location>
        <begin position="194"/>
        <end position="223"/>
    </location>
</feature>
<keyword evidence="5" id="KW-0479">Metal-binding</keyword>
<evidence type="ECO:0000256" key="4">
    <source>
        <dbReference type="ARBA" id="ARBA00022679"/>
    </source>
</evidence>
<dbReference type="CDD" id="cd20354">
    <property type="entry name" value="Rcat_RBR_RNF14"/>
    <property type="match status" value="1"/>
</dbReference>
<dbReference type="GO" id="GO:0008270">
    <property type="term" value="F:zinc ion binding"/>
    <property type="evidence" value="ECO:0007669"/>
    <property type="project" value="UniProtKB-KW"/>
</dbReference>
<dbReference type="InterPro" id="IPR044066">
    <property type="entry name" value="TRIAD_supradom"/>
</dbReference>
<dbReference type="Gene3D" id="1.20.120.1750">
    <property type="match status" value="1"/>
</dbReference>
<organism evidence="13 14">
    <name type="scientific">Cymbomonas tetramitiformis</name>
    <dbReference type="NCBI Taxonomy" id="36881"/>
    <lineage>
        <taxon>Eukaryota</taxon>
        <taxon>Viridiplantae</taxon>
        <taxon>Chlorophyta</taxon>
        <taxon>Pyramimonadophyceae</taxon>
        <taxon>Pyramimonadales</taxon>
        <taxon>Pyramimonadaceae</taxon>
        <taxon>Cymbomonas</taxon>
    </lineage>
</organism>
<keyword evidence="11" id="KW-1133">Transmembrane helix</keyword>
<dbReference type="SMART" id="SM00647">
    <property type="entry name" value="IBR"/>
    <property type="match status" value="2"/>
</dbReference>
<evidence type="ECO:0000256" key="2">
    <source>
        <dbReference type="ARBA" id="ARBA00004906"/>
    </source>
</evidence>
<dbReference type="InterPro" id="IPR013083">
    <property type="entry name" value="Znf_RING/FYVE/PHD"/>
</dbReference>
<feature type="domain" description="RING-type" evidence="12">
    <location>
        <begin position="290"/>
        <end position="517"/>
    </location>
</feature>
<dbReference type="InterPro" id="IPR002867">
    <property type="entry name" value="IBR_dom"/>
</dbReference>
<keyword evidence="4" id="KW-0808">Transferase</keyword>
<evidence type="ECO:0000256" key="7">
    <source>
        <dbReference type="ARBA" id="ARBA00022771"/>
    </source>
</evidence>
<comment type="caution">
    <text evidence="13">The sequence shown here is derived from an EMBL/GenBank/DDBJ whole genome shotgun (WGS) entry which is preliminary data.</text>
</comment>
<keyword evidence="8" id="KW-0833">Ubl conjugation pathway</keyword>
<dbReference type="EMBL" id="LGRX02000497">
    <property type="protein sequence ID" value="KAK3288407.1"/>
    <property type="molecule type" value="Genomic_DNA"/>
</dbReference>
<dbReference type="EC" id="2.3.2.31" evidence="3"/>
<keyword evidence="7" id="KW-0863">Zinc-finger</keyword>
<dbReference type="AlphaFoldDB" id="A0AAE0LKE4"/>
<keyword evidence="6" id="KW-0677">Repeat</keyword>
<dbReference type="GO" id="GO:0016567">
    <property type="term" value="P:protein ubiquitination"/>
    <property type="evidence" value="ECO:0007669"/>
    <property type="project" value="InterPro"/>
</dbReference>
<dbReference type="SUPFAM" id="SSF57850">
    <property type="entry name" value="RING/U-box"/>
    <property type="match status" value="3"/>
</dbReference>
<sequence>MSRGSNPAITKTEELSQYSPAAEDPRGRQTAASSSDETGGAGGVQRTGMHALGALVTLGLVWRRITKPSNPVAESPQSVQRDSNFVPADSVDALDPEQGVTYLAVGTTPSSYDGTNVTDEACTTTLQGVPEVNGASYDASTSGATASGSSGGAGSEGDGKAPAYSATAVVARLSGHMQAFVADNSARLSRFTKGKWPAASDPATDEQARQGDCGGSSRSLEEGGTPTAIIVAPEPVNMVPPPIGVPASGGEQAGSNSNEGRLGFLMGLARQRLVSFRDWVNNRAPKQLDQTFYCDICFENRLLAEEAPACLNGHRHCRDCMQGYFTGKIMTREVQNIICPSMTGNERCGATFSDEGIRETVEAETYQRLLRFRAMDADPRLCECPHCSHQQTGDPDNPDMICGQCGTTYCFEHAGAHSGVSCADFKRRNGRGRWPQLCRCCRGGEDTAEGKSTEWKKNNTKSCPKCKAAIQKSSGCNHMTCSQCKQDWCWLCGEPMTSTSQHYGERMLASGRPNKCYGSQMNTYRSGCLCRNCGNCLPHTCSDCFFLIILFFLALYGVVIFVKQLMYNPPPAVVMPP</sequence>
<feature type="compositionally biased region" description="Low complexity" evidence="10">
    <location>
        <begin position="134"/>
        <end position="148"/>
    </location>
</feature>
<comment type="pathway">
    <text evidence="2">Protein modification; protein ubiquitination.</text>
</comment>
<dbReference type="Pfam" id="PF01485">
    <property type="entry name" value="IBR"/>
    <property type="match status" value="1"/>
</dbReference>
<feature type="region of interest" description="Disordered" evidence="10">
    <location>
        <begin position="69"/>
        <end position="91"/>
    </location>
</feature>
<feature type="compositionally biased region" description="Polar residues" evidence="10">
    <location>
        <begin position="1"/>
        <end position="19"/>
    </location>
</feature>
<evidence type="ECO:0000313" key="13">
    <source>
        <dbReference type="EMBL" id="KAK3288407.1"/>
    </source>
</evidence>
<comment type="catalytic activity">
    <reaction evidence="1">
        <text>[E2 ubiquitin-conjugating enzyme]-S-ubiquitinyl-L-cysteine + [acceptor protein]-L-lysine = [E2 ubiquitin-conjugating enzyme]-L-cysteine + [acceptor protein]-N(6)-ubiquitinyl-L-lysine.</text>
        <dbReference type="EC" id="2.3.2.31"/>
    </reaction>
</comment>
<evidence type="ECO:0000256" key="9">
    <source>
        <dbReference type="ARBA" id="ARBA00022833"/>
    </source>
</evidence>
<name>A0AAE0LKE4_9CHLO</name>
<feature type="transmembrane region" description="Helical" evidence="11">
    <location>
        <begin position="545"/>
        <end position="562"/>
    </location>
</feature>
<evidence type="ECO:0000313" key="14">
    <source>
        <dbReference type="Proteomes" id="UP001190700"/>
    </source>
</evidence>
<proteinExistence type="predicted"/>
<evidence type="ECO:0000256" key="10">
    <source>
        <dbReference type="SAM" id="MobiDB-lite"/>
    </source>
</evidence>
<keyword evidence="11" id="KW-0472">Membrane</keyword>
<gene>
    <name evidence="13" type="ORF">CYMTET_4117</name>
</gene>
<dbReference type="InterPro" id="IPR031127">
    <property type="entry name" value="E3_UB_ligase_RBR"/>
</dbReference>
<evidence type="ECO:0000256" key="5">
    <source>
        <dbReference type="ARBA" id="ARBA00022723"/>
    </source>
</evidence>
<dbReference type="Proteomes" id="UP001190700">
    <property type="component" value="Unassembled WGS sequence"/>
</dbReference>
<dbReference type="InterPro" id="IPR047548">
    <property type="entry name" value="Rcat_RBR_RNF14"/>
</dbReference>
<dbReference type="GO" id="GO:0061630">
    <property type="term" value="F:ubiquitin protein ligase activity"/>
    <property type="evidence" value="ECO:0007669"/>
    <property type="project" value="UniProtKB-EC"/>
</dbReference>
<evidence type="ECO:0000256" key="8">
    <source>
        <dbReference type="ARBA" id="ARBA00022786"/>
    </source>
</evidence>
<evidence type="ECO:0000259" key="12">
    <source>
        <dbReference type="PROSITE" id="PS51873"/>
    </source>
</evidence>
<keyword evidence="9" id="KW-0862">Zinc</keyword>
<protein>
    <recommendedName>
        <fullName evidence="3">RBR-type E3 ubiquitin transferase</fullName>
        <ecNumber evidence="3">2.3.2.31</ecNumber>
    </recommendedName>
</protein>
<keyword evidence="14" id="KW-1185">Reference proteome</keyword>
<dbReference type="Pfam" id="PF22191">
    <property type="entry name" value="IBR_1"/>
    <property type="match status" value="1"/>
</dbReference>
<evidence type="ECO:0000256" key="11">
    <source>
        <dbReference type="SAM" id="Phobius"/>
    </source>
</evidence>
<reference evidence="13 14" key="1">
    <citation type="journal article" date="2015" name="Genome Biol. Evol.">
        <title>Comparative Genomics of a Bacterivorous Green Alga Reveals Evolutionary Causalities and Consequences of Phago-Mixotrophic Mode of Nutrition.</title>
        <authorList>
            <person name="Burns J.A."/>
            <person name="Paasch A."/>
            <person name="Narechania A."/>
            <person name="Kim E."/>
        </authorList>
    </citation>
    <scope>NUCLEOTIDE SEQUENCE [LARGE SCALE GENOMIC DNA]</scope>
    <source>
        <strain evidence="13 14">PLY_AMNH</strain>
    </source>
</reference>
<dbReference type="PROSITE" id="PS51873">
    <property type="entry name" value="TRIAD"/>
    <property type="match status" value="1"/>
</dbReference>
<dbReference type="PANTHER" id="PTHR11685">
    <property type="entry name" value="RBR FAMILY RING FINGER AND IBR DOMAIN-CONTAINING"/>
    <property type="match status" value="1"/>
</dbReference>
<dbReference type="Gene3D" id="3.30.40.10">
    <property type="entry name" value="Zinc/RING finger domain, C3HC4 (zinc finger)"/>
    <property type="match status" value="1"/>
</dbReference>
<feature type="region of interest" description="Disordered" evidence="10">
    <location>
        <begin position="1"/>
        <end position="46"/>
    </location>
</feature>
<evidence type="ECO:0000256" key="1">
    <source>
        <dbReference type="ARBA" id="ARBA00001798"/>
    </source>
</evidence>